<organism evidence="2 3">
    <name type="scientific">Fictibacillus marinisediminis</name>
    <dbReference type="NCBI Taxonomy" id="2878389"/>
    <lineage>
        <taxon>Bacteria</taxon>
        <taxon>Bacillati</taxon>
        <taxon>Bacillota</taxon>
        <taxon>Bacilli</taxon>
        <taxon>Bacillales</taxon>
        <taxon>Fictibacillaceae</taxon>
        <taxon>Fictibacillus</taxon>
    </lineage>
</organism>
<dbReference type="PROSITE" id="PS51707">
    <property type="entry name" value="CYTH"/>
    <property type="match status" value="1"/>
</dbReference>
<evidence type="ECO:0000313" key="3">
    <source>
        <dbReference type="Proteomes" id="UP001139011"/>
    </source>
</evidence>
<dbReference type="PIRSF" id="PIRSF012526">
    <property type="entry name" value="CYTH_UCP012526"/>
    <property type="match status" value="1"/>
</dbReference>
<protein>
    <submittedName>
        <fullName evidence="2">CYTH domain-containing protein</fullName>
    </submittedName>
</protein>
<dbReference type="InterPro" id="IPR033469">
    <property type="entry name" value="CYTH-like_dom_sf"/>
</dbReference>
<dbReference type="Gene3D" id="2.40.320.10">
    <property type="entry name" value="Hypothetical Protein Pfu-838710-001"/>
    <property type="match status" value="1"/>
</dbReference>
<evidence type="ECO:0000313" key="2">
    <source>
        <dbReference type="EMBL" id="MCK6256761.1"/>
    </source>
</evidence>
<dbReference type="AlphaFoldDB" id="A0A9X1X9Y3"/>
<dbReference type="EMBL" id="JAIWJX010000002">
    <property type="protein sequence ID" value="MCK6256761.1"/>
    <property type="molecule type" value="Genomic_DNA"/>
</dbReference>
<gene>
    <name evidence="2" type="ORF">LCY76_09150</name>
</gene>
<dbReference type="RefSeq" id="WP_248252380.1">
    <property type="nucleotide sequence ID" value="NZ_JAIWJX010000002.1"/>
</dbReference>
<dbReference type="SUPFAM" id="SSF55154">
    <property type="entry name" value="CYTH-like phosphatases"/>
    <property type="match status" value="1"/>
</dbReference>
<evidence type="ECO:0000259" key="1">
    <source>
        <dbReference type="PROSITE" id="PS51707"/>
    </source>
</evidence>
<dbReference type="InterPro" id="IPR009195">
    <property type="entry name" value="Uncharacterised_YjbK"/>
</dbReference>
<proteinExistence type="predicted"/>
<name>A0A9X1X9Y3_9BACL</name>
<dbReference type="SMART" id="SM01118">
    <property type="entry name" value="CYTH"/>
    <property type="match status" value="1"/>
</dbReference>
<dbReference type="Pfam" id="PF01928">
    <property type="entry name" value="CYTH"/>
    <property type="match status" value="1"/>
</dbReference>
<sequence length="193" mass="22555">MEQEVEIEFKNMLTPDEFFRLSNELSLKEESFTTQTNHYFDTPDFSLKSHRCALRIREKNGSFVLTLKQPHSDGLLETHQQLSEAEYSSYMNNEKFAKGHVYSILTDLGVDPKSIVYLGTLTTKRAERKTGDGLLVLDENQYLSVIDYELEYEAKERKKGELEFSTFLKQYGIPERKTLNKIQRFFEAKNSEL</sequence>
<dbReference type="Proteomes" id="UP001139011">
    <property type="component" value="Unassembled WGS sequence"/>
</dbReference>
<feature type="domain" description="CYTH" evidence="1">
    <location>
        <begin position="4"/>
        <end position="192"/>
    </location>
</feature>
<accession>A0A9X1X9Y3</accession>
<dbReference type="CDD" id="cd07762">
    <property type="entry name" value="CYTH-like_Pase_1"/>
    <property type="match status" value="1"/>
</dbReference>
<comment type="caution">
    <text evidence="2">The sequence shown here is derived from an EMBL/GenBank/DDBJ whole genome shotgun (WGS) entry which is preliminary data.</text>
</comment>
<keyword evidence="3" id="KW-1185">Reference proteome</keyword>
<dbReference type="InterPro" id="IPR023577">
    <property type="entry name" value="CYTH_domain"/>
</dbReference>
<reference evidence="2" key="1">
    <citation type="submission" date="2021-09" db="EMBL/GenBank/DDBJ databases">
        <title>Genome analysis of Fictibacillus sp. KIGAM418 isolated from marine sediment.</title>
        <authorList>
            <person name="Seo M.-J."/>
            <person name="Cho E.-S."/>
            <person name="Hwang C.Y."/>
        </authorList>
    </citation>
    <scope>NUCLEOTIDE SEQUENCE</scope>
    <source>
        <strain evidence="2">KIGAM418</strain>
    </source>
</reference>